<dbReference type="SUPFAM" id="SSF52172">
    <property type="entry name" value="CheY-like"/>
    <property type="match status" value="1"/>
</dbReference>
<dbReference type="EMBL" id="JBHRSS010000008">
    <property type="protein sequence ID" value="MFC3105652.1"/>
    <property type="molecule type" value="Genomic_DNA"/>
</dbReference>
<dbReference type="PROSITE" id="PS50110">
    <property type="entry name" value="RESPONSE_REGULATORY"/>
    <property type="match status" value="1"/>
</dbReference>
<dbReference type="GO" id="GO:0052621">
    <property type="term" value="F:diguanylate cyclase activity"/>
    <property type="evidence" value="ECO:0007669"/>
    <property type="project" value="UniProtKB-EC"/>
</dbReference>
<evidence type="ECO:0000256" key="1">
    <source>
        <dbReference type="PROSITE-ProRule" id="PRU00169"/>
    </source>
</evidence>
<reference evidence="6" key="1">
    <citation type="journal article" date="2019" name="Int. J. Syst. Evol. Microbiol.">
        <title>The Global Catalogue of Microorganisms (GCM) 10K type strain sequencing project: providing services to taxonomists for standard genome sequencing and annotation.</title>
        <authorList>
            <consortium name="The Broad Institute Genomics Platform"/>
            <consortium name="The Broad Institute Genome Sequencing Center for Infectious Disease"/>
            <person name="Wu L."/>
            <person name="Ma J."/>
        </authorList>
    </citation>
    <scope>NUCLEOTIDE SEQUENCE [LARGE SCALE GENOMIC DNA]</scope>
    <source>
        <strain evidence="6">KCTC 52640</strain>
    </source>
</reference>
<feature type="domain" description="GGDEF" evidence="4">
    <location>
        <begin position="201"/>
        <end position="338"/>
    </location>
</feature>
<keyword evidence="2" id="KW-0175">Coiled coil</keyword>
<dbReference type="Pfam" id="PF00072">
    <property type="entry name" value="Response_reg"/>
    <property type="match status" value="1"/>
</dbReference>
<dbReference type="CDD" id="cd01949">
    <property type="entry name" value="GGDEF"/>
    <property type="match status" value="1"/>
</dbReference>
<keyword evidence="5" id="KW-0808">Transferase</keyword>
<dbReference type="Proteomes" id="UP001595462">
    <property type="component" value="Unassembled WGS sequence"/>
</dbReference>
<sequence>MKDSSLPSLFRPKILVVDDLYANRLSMRHVLTGLRVELIEADSGNAALAACLEHEFALILLDVQMPGMDGVEVAQLLNGEESTRDTPVIFVTAGSTDDMDRLKGYDVGAVDYITKPLNPPLLSAKVRNFLDLYESRRALKAALAALDERNLALQREIEERKNAEARAQQLATHDALTGLPNRLLFVDRLASSIQRARRNGTRFALGYMDLDGFKQVNDEYGHRAGDAVLQTIATRLQAHVRESDTVARFGGDEFALIFEAIHDENNCADFCTELRGQLSESVVVPLQDGEISVAVGVSIGLAIYPAHGASADRLMHNADCALYTVKRNGKAAVRVFRPEDDNGLVAVVGEQGVGKLSSPDFARRISRSRG</sequence>
<dbReference type="SMART" id="SM00267">
    <property type="entry name" value="GGDEF"/>
    <property type="match status" value="1"/>
</dbReference>
<dbReference type="SUPFAM" id="SSF55073">
    <property type="entry name" value="Nucleotide cyclase"/>
    <property type="match status" value="1"/>
</dbReference>
<dbReference type="InterPro" id="IPR011006">
    <property type="entry name" value="CheY-like_superfamily"/>
</dbReference>
<evidence type="ECO:0000256" key="2">
    <source>
        <dbReference type="SAM" id="Coils"/>
    </source>
</evidence>
<keyword evidence="1" id="KW-0597">Phosphoprotein</keyword>
<dbReference type="PANTHER" id="PTHR46663:SF2">
    <property type="entry name" value="GGDEF DOMAIN-CONTAINING PROTEIN"/>
    <property type="match status" value="1"/>
</dbReference>
<evidence type="ECO:0000313" key="6">
    <source>
        <dbReference type="Proteomes" id="UP001595462"/>
    </source>
</evidence>
<organism evidence="5 6">
    <name type="scientific">Salinisphaera aquimarina</name>
    <dbReference type="NCBI Taxonomy" id="2094031"/>
    <lineage>
        <taxon>Bacteria</taxon>
        <taxon>Pseudomonadati</taxon>
        <taxon>Pseudomonadota</taxon>
        <taxon>Gammaproteobacteria</taxon>
        <taxon>Salinisphaerales</taxon>
        <taxon>Salinisphaeraceae</taxon>
        <taxon>Salinisphaera</taxon>
    </lineage>
</organism>
<dbReference type="InterPro" id="IPR043128">
    <property type="entry name" value="Rev_trsase/Diguanyl_cyclase"/>
</dbReference>
<gene>
    <name evidence="5" type="ORF">ACFOSU_17400</name>
</gene>
<comment type="caution">
    <text evidence="5">The sequence shown here is derived from an EMBL/GenBank/DDBJ whole genome shotgun (WGS) entry which is preliminary data.</text>
</comment>
<dbReference type="Gene3D" id="3.30.70.270">
    <property type="match status" value="1"/>
</dbReference>
<dbReference type="EC" id="2.7.7.65" evidence="5"/>
<dbReference type="NCBIfam" id="TIGR00254">
    <property type="entry name" value="GGDEF"/>
    <property type="match status" value="1"/>
</dbReference>
<evidence type="ECO:0000259" key="4">
    <source>
        <dbReference type="PROSITE" id="PS50887"/>
    </source>
</evidence>
<dbReference type="InterPro" id="IPR029787">
    <property type="entry name" value="Nucleotide_cyclase"/>
</dbReference>
<accession>A0ABV7ES89</accession>
<dbReference type="RefSeq" id="WP_380691189.1">
    <property type="nucleotide sequence ID" value="NZ_JBHRSS010000008.1"/>
</dbReference>
<name>A0ABV7ES89_9GAMM</name>
<dbReference type="InterPro" id="IPR052163">
    <property type="entry name" value="DGC-Regulatory_Protein"/>
</dbReference>
<protein>
    <submittedName>
        <fullName evidence="5">Diguanylate cyclase domain-containing protein</fullName>
        <ecNumber evidence="5">2.7.7.65</ecNumber>
    </submittedName>
</protein>
<dbReference type="PROSITE" id="PS50887">
    <property type="entry name" value="GGDEF"/>
    <property type="match status" value="1"/>
</dbReference>
<feature type="modified residue" description="4-aspartylphosphate" evidence="1">
    <location>
        <position position="62"/>
    </location>
</feature>
<dbReference type="InterPro" id="IPR001789">
    <property type="entry name" value="Sig_transdc_resp-reg_receiver"/>
</dbReference>
<dbReference type="PANTHER" id="PTHR46663">
    <property type="entry name" value="DIGUANYLATE CYCLASE DGCT-RELATED"/>
    <property type="match status" value="1"/>
</dbReference>
<feature type="coiled-coil region" evidence="2">
    <location>
        <begin position="136"/>
        <end position="173"/>
    </location>
</feature>
<dbReference type="InterPro" id="IPR000160">
    <property type="entry name" value="GGDEF_dom"/>
</dbReference>
<keyword evidence="5" id="KW-0548">Nucleotidyltransferase</keyword>
<feature type="domain" description="Response regulatory" evidence="3">
    <location>
        <begin position="13"/>
        <end position="130"/>
    </location>
</feature>
<dbReference type="Pfam" id="PF00990">
    <property type="entry name" value="GGDEF"/>
    <property type="match status" value="1"/>
</dbReference>
<dbReference type="SMART" id="SM00448">
    <property type="entry name" value="REC"/>
    <property type="match status" value="1"/>
</dbReference>
<keyword evidence="6" id="KW-1185">Reference proteome</keyword>
<dbReference type="Gene3D" id="3.40.50.2300">
    <property type="match status" value="1"/>
</dbReference>
<proteinExistence type="predicted"/>
<evidence type="ECO:0000259" key="3">
    <source>
        <dbReference type="PROSITE" id="PS50110"/>
    </source>
</evidence>
<evidence type="ECO:0000313" key="5">
    <source>
        <dbReference type="EMBL" id="MFC3105652.1"/>
    </source>
</evidence>